<gene>
    <name evidence="2" type="ORF">R3P38DRAFT_3219589</name>
</gene>
<protein>
    <submittedName>
        <fullName evidence="2">Uncharacterized protein</fullName>
    </submittedName>
</protein>
<dbReference type="AlphaFoldDB" id="A0AAW0A1S8"/>
<feature type="region of interest" description="Disordered" evidence="1">
    <location>
        <begin position="54"/>
        <end position="82"/>
    </location>
</feature>
<evidence type="ECO:0000313" key="3">
    <source>
        <dbReference type="Proteomes" id="UP001362999"/>
    </source>
</evidence>
<name>A0AAW0A1S8_9AGAR</name>
<reference evidence="2 3" key="1">
    <citation type="journal article" date="2024" name="J Genomics">
        <title>Draft genome sequencing and assembly of Favolaschia claudopus CIRM-BRFM 2984 isolated from oak limbs.</title>
        <authorList>
            <person name="Navarro D."/>
            <person name="Drula E."/>
            <person name="Chaduli D."/>
            <person name="Cazenave R."/>
            <person name="Ahrendt S."/>
            <person name="Wang J."/>
            <person name="Lipzen A."/>
            <person name="Daum C."/>
            <person name="Barry K."/>
            <person name="Grigoriev I.V."/>
            <person name="Favel A."/>
            <person name="Rosso M.N."/>
            <person name="Martin F."/>
        </authorList>
    </citation>
    <scope>NUCLEOTIDE SEQUENCE [LARGE SCALE GENOMIC DNA]</scope>
    <source>
        <strain evidence="2 3">CIRM-BRFM 2984</strain>
    </source>
</reference>
<proteinExistence type="predicted"/>
<dbReference type="EMBL" id="JAWWNJ010000090">
    <property type="protein sequence ID" value="KAK6997503.1"/>
    <property type="molecule type" value="Genomic_DNA"/>
</dbReference>
<feature type="compositionally biased region" description="Basic and acidic residues" evidence="1">
    <location>
        <begin position="264"/>
        <end position="287"/>
    </location>
</feature>
<organism evidence="2 3">
    <name type="scientific">Favolaschia claudopus</name>
    <dbReference type="NCBI Taxonomy" id="2862362"/>
    <lineage>
        <taxon>Eukaryota</taxon>
        <taxon>Fungi</taxon>
        <taxon>Dikarya</taxon>
        <taxon>Basidiomycota</taxon>
        <taxon>Agaricomycotina</taxon>
        <taxon>Agaricomycetes</taxon>
        <taxon>Agaricomycetidae</taxon>
        <taxon>Agaricales</taxon>
        <taxon>Marasmiineae</taxon>
        <taxon>Mycenaceae</taxon>
        <taxon>Favolaschia</taxon>
    </lineage>
</organism>
<comment type="caution">
    <text evidence="2">The sequence shown here is derived from an EMBL/GenBank/DDBJ whole genome shotgun (WGS) entry which is preliminary data.</text>
</comment>
<sequence length="293" mass="32366">MCRHITWSAKRQSYHEEHDDLGQAITNTEQIVAEAKELQKAAADQHKAAAAELKGLKSQKKDLGRAPRHSNSARSNEPLSSIPRLVGAQAVEVEAEPEVSSQTQSFGAEQFLTSPPTSSLPPQLRTLDHTDEEFFPPNFFPQRTASDVTGIPFPSPDTGESLNISEEDLHAMLDAPGFDFDEFMARTQEVIDNYLQTLPDQSNLLWVGDSPEIVQDSAQEPKISSNDATLRSIISLSEPVPWTACPSPVGLKPVRPVRHPSRNSRQDATARGDPSVRRISKARDGRVQYHQCN</sequence>
<dbReference type="Proteomes" id="UP001362999">
    <property type="component" value="Unassembled WGS sequence"/>
</dbReference>
<feature type="compositionally biased region" description="Polar residues" evidence="1">
    <location>
        <begin position="69"/>
        <end position="79"/>
    </location>
</feature>
<evidence type="ECO:0000313" key="2">
    <source>
        <dbReference type="EMBL" id="KAK6997503.1"/>
    </source>
</evidence>
<evidence type="ECO:0000256" key="1">
    <source>
        <dbReference type="SAM" id="MobiDB-lite"/>
    </source>
</evidence>
<accession>A0AAW0A1S8</accession>
<feature type="region of interest" description="Disordered" evidence="1">
    <location>
        <begin position="247"/>
        <end position="293"/>
    </location>
</feature>
<keyword evidence="3" id="KW-1185">Reference proteome</keyword>